<dbReference type="SUPFAM" id="SSF53335">
    <property type="entry name" value="S-adenosyl-L-methionine-dependent methyltransferases"/>
    <property type="match status" value="1"/>
</dbReference>
<dbReference type="PROSITE" id="PS51683">
    <property type="entry name" value="SAM_OMT_II"/>
    <property type="match status" value="1"/>
</dbReference>
<name>A0ABU9AQQ2_9BACT</name>
<dbReference type="Gene3D" id="3.40.50.150">
    <property type="entry name" value="Vaccinia Virus protein VP39"/>
    <property type="match status" value="1"/>
</dbReference>
<keyword evidence="7" id="KW-1185">Reference proteome</keyword>
<dbReference type="GO" id="GO:0008168">
    <property type="term" value="F:methyltransferase activity"/>
    <property type="evidence" value="ECO:0007669"/>
    <property type="project" value="UniProtKB-KW"/>
</dbReference>
<dbReference type="PANTHER" id="PTHR43712">
    <property type="entry name" value="PUTATIVE (AFU_ORTHOLOGUE AFUA_4G14580)-RELATED"/>
    <property type="match status" value="1"/>
</dbReference>
<evidence type="ECO:0000259" key="5">
    <source>
        <dbReference type="Pfam" id="PF08100"/>
    </source>
</evidence>
<dbReference type="InterPro" id="IPR036390">
    <property type="entry name" value="WH_DNA-bd_sf"/>
</dbReference>
<evidence type="ECO:0000313" key="7">
    <source>
        <dbReference type="Proteomes" id="UP001371305"/>
    </source>
</evidence>
<dbReference type="EMBL" id="JBBUKT010000002">
    <property type="protein sequence ID" value="MEK7950024.1"/>
    <property type="molecule type" value="Genomic_DNA"/>
</dbReference>
<keyword evidence="1 6" id="KW-0489">Methyltransferase</keyword>
<evidence type="ECO:0000313" key="6">
    <source>
        <dbReference type="EMBL" id="MEK7950024.1"/>
    </source>
</evidence>
<evidence type="ECO:0000259" key="4">
    <source>
        <dbReference type="Pfam" id="PF00891"/>
    </source>
</evidence>
<dbReference type="InterPro" id="IPR036388">
    <property type="entry name" value="WH-like_DNA-bd_sf"/>
</dbReference>
<dbReference type="PANTHER" id="PTHR43712:SF2">
    <property type="entry name" value="O-METHYLTRANSFERASE CICE"/>
    <property type="match status" value="1"/>
</dbReference>
<dbReference type="RefSeq" id="WP_341403438.1">
    <property type="nucleotide sequence ID" value="NZ_JBBUKT010000002.1"/>
</dbReference>
<sequence length="342" mass="36640">MNAPQENDAPPVHAQLIQMAMAHWVSHVVHAAAKLGLADHLADGPQDAAALAGLTQTHAPSLYRLMRTLASLGILAEDESHRFALTPMGEAMKTGAPGSARATILTVASEPWVNGFAQLPYSLQTGQSGYEKMFGMPIFDWLAQRPEEASLFSETMVGIHGGEPPAVLAAYDFSGLGTIVDVGGATGDLLTTIVGHYPEMRGILYDLPHVVSDAPPLIEARGLTDRVRIESGSFFEQVPAGADAYLMSHVIHDWSEEQCLTILRNCRRAMHAESRLLIIEMVLPSGNVPHPGKMLDMMMLVGPGGQERTEQEYAGLLAKAGLKLSRVVPTASPVSVVEARIA</sequence>
<protein>
    <submittedName>
        <fullName evidence="6">Methyltransferase</fullName>
    </submittedName>
</protein>
<reference evidence="6 7" key="1">
    <citation type="submission" date="2024-04" db="EMBL/GenBank/DDBJ databases">
        <title>Luteolibacter sp. isolated from soil.</title>
        <authorList>
            <person name="An J."/>
        </authorList>
    </citation>
    <scope>NUCLEOTIDE SEQUENCE [LARGE SCALE GENOMIC DNA]</scope>
    <source>
        <strain evidence="6 7">Y139</strain>
    </source>
</reference>
<dbReference type="GO" id="GO:0032259">
    <property type="term" value="P:methylation"/>
    <property type="evidence" value="ECO:0007669"/>
    <property type="project" value="UniProtKB-KW"/>
</dbReference>
<gene>
    <name evidence="6" type="ORF">WKV53_05940</name>
</gene>
<dbReference type="Gene3D" id="1.10.10.10">
    <property type="entry name" value="Winged helix-like DNA-binding domain superfamily/Winged helix DNA-binding domain"/>
    <property type="match status" value="1"/>
</dbReference>
<dbReference type="SUPFAM" id="SSF46785">
    <property type="entry name" value="Winged helix' DNA-binding domain"/>
    <property type="match status" value="1"/>
</dbReference>
<dbReference type="InterPro" id="IPR029063">
    <property type="entry name" value="SAM-dependent_MTases_sf"/>
</dbReference>
<dbReference type="Pfam" id="PF08100">
    <property type="entry name" value="Dimerisation"/>
    <property type="match status" value="1"/>
</dbReference>
<dbReference type="InterPro" id="IPR012967">
    <property type="entry name" value="COMT_dimerisation"/>
</dbReference>
<comment type="caution">
    <text evidence="6">The sequence shown here is derived from an EMBL/GenBank/DDBJ whole genome shotgun (WGS) entry which is preliminary data.</text>
</comment>
<keyword evidence="2" id="KW-0808">Transferase</keyword>
<dbReference type="Proteomes" id="UP001371305">
    <property type="component" value="Unassembled WGS sequence"/>
</dbReference>
<dbReference type="Pfam" id="PF00891">
    <property type="entry name" value="Methyltransf_2"/>
    <property type="match status" value="1"/>
</dbReference>
<dbReference type="PIRSF" id="PIRSF005739">
    <property type="entry name" value="O-mtase"/>
    <property type="match status" value="1"/>
</dbReference>
<proteinExistence type="predicted"/>
<organism evidence="6 7">
    <name type="scientific">Luteolibacter soli</name>
    <dbReference type="NCBI Taxonomy" id="3135280"/>
    <lineage>
        <taxon>Bacteria</taxon>
        <taxon>Pseudomonadati</taxon>
        <taxon>Verrucomicrobiota</taxon>
        <taxon>Verrucomicrobiia</taxon>
        <taxon>Verrucomicrobiales</taxon>
        <taxon>Verrucomicrobiaceae</taxon>
        <taxon>Luteolibacter</taxon>
    </lineage>
</organism>
<accession>A0ABU9AQQ2</accession>
<keyword evidence="3" id="KW-0949">S-adenosyl-L-methionine</keyword>
<feature type="domain" description="O-methyltransferase C-terminal" evidence="4">
    <location>
        <begin position="121"/>
        <end position="322"/>
    </location>
</feature>
<dbReference type="InterPro" id="IPR016461">
    <property type="entry name" value="COMT-like"/>
</dbReference>
<evidence type="ECO:0000256" key="1">
    <source>
        <dbReference type="ARBA" id="ARBA00022603"/>
    </source>
</evidence>
<evidence type="ECO:0000256" key="2">
    <source>
        <dbReference type="ARBA" id="ARBA00022679"/>
    </source>
</evidence>
<evidence type="ECO:0000256" key="3">
    <source>
        <dbReference type="ARBA" id="ARBA00022691"/>
    </source>
</evidence>
<feature type="domain" description="O-methyltransferase dimerisation" evidence="5">
    <location>
        <begin position="18"/>
        <end position="92"/>
    </location>
</feature>
<dbReference type="InterPro" id="IPR001077">
    <property type="entry name" value="COMT_C"/>
</dbReference>